<protein>
    <submittedName>
        <fullName evidence="2">Integrase zinc-binding domain-containing protein</fullName>
    </submittedName>
</protein>
<proteinExistence type="predicted"/>
<organism evidence="1 2">
    <name type="scientific">Parascaris equorum</name>
    <name type="common">Equine roundworm</name>
    <dbReference type="NCBI Taxonomy" id="6256"/>
    <lineage>
        <taxon>Eukaryota</taxon>
        <taxon>Metazoa</taxon>
        <taxon>Ecdysozoa</taxon>
        <taxon>Nematoda</taxon>
        <taxon>Chromadorea</taxon>
        <taxon>Rhabditida</taxon>
        <taxon>Spirurina</taxon>
        <taxon>Ascaridomorpha</taxon>
        <taxon>Ascaridoidea</taxon>
        <taxon>Ascarididae</taxon>
        <taxon>Parascaris</taxon>
    </lineage>
</organism>
<name>A0A914RUM8_PAREQ</name>
<sequence length="122" mass="14141">MSSQNETRLLTSSSCALELVIALLKAIRMREHGELMAPDEKHRAVRQMYYWPDISTRTESVYVAAMNERPPSWCEGILRSTLFNKQRSAVKQLPERGQRSFPRHRGMRDLVLLVYTSKNCSK</sequence>
<dbReference type="AlphaFoldDB" id="A0A914RUM8"/>
<dbReference type="WBParaSite" id="PEQ_0000996201-mRNA-1">
    <property type="protein sequence ID" value="PEQ_0000996201-mRNA-1"/>
    <property type="gene ID" value="PEQ_0000996201"/>
</dbReference>
<accession>A0A914RUM8</accession>
<keyword evidence="1" id="KW-1185">Reference proteome</keyword>
<evidence type="ECO:0000313" key="2">
    <source>
        <dbReference type="WBParaSite" id="PEQ_0000996201-mRNA-1"/>
    </source>
</evidence>
<dbReference type="Proteomes" id="UP000887564">
    <property type="component" value="Unplaced"/>
</dbReference>
<evidence type="ECO:0000313" key="1">
    <source>
        <dbReference type="Proteomes" id="UP000887564"/>
    </source>
</evidence>
<reference evidence="2" key="1">
    <citation type="submission" date="2022-11" db="UniProtKB">
        <authorList>
            <consortium name="WormBaseParasite"/>
        </authorList>
    </citation>
    <scope>IDENTIFICATION</scope>
</reference>